<keyword evidence="1" id="KW-0808">Transferase</keyword>
<dbReference type="PROSITE" id="PS00108">
    <property type="entry name" value="PROTEIN_KINASE_ST"/>
    <property type="match status" value="1"/>
</dbReference>
<organism evidence="8 9">
    <name type="scientific">Tilletia controversa</name>
    <name type="common">dwarf bunt fungus</name>
    <dbReference type="NCBI Taxonomy" id="13291"/>
    <lineage>
        <taxon>Eukaryota</taxon>
        <taxon>Fungi</taxon>
        <taxon>Dikarya</taxon>
        <taxon>Basidiomycota</taxon>
        <taxon>Ustilaginomycotina</taxon>
        <taxon>Exobasidiomycetes</taxon>
        <taxon>Tilletiales</taxon>
        <taxon>Tilletiaceae</taxon>
        <taxon>Tilletia</taxon>
    </lineage>
</organism>
<evidence type="ECO:0000256" key="6">
    <source>
        <dbReference type="SAM" id="MobiDB-lite"/>
    </source>
</evidence>
<dbReference type="PANTHER" id="PTHR11042">
    <property type="entry name" value="EUKARYOTIC TRANSLATION INITIATION FACTOR 2-ALPHA KINASE EIF2-ALPHA KINASE -RELATED"/>
    <property type="match status" value="1"/>
</dbReference>
<dbReference type="GO" id="GO:0004694">
    <property type="term" value="F:eukaryotic translation initiation factor 2alpha kinase activity"/>
    <property type="evidence" value="ECO:0007669"/>
    <property type="project" value="TreeGrafter"/>
</dbReference>
<dbReference type="Pfam" id="PF00069">
    <property type="entry name" value="Pkinase"/>
    <property type="match status" value="1"/>
</dbReference>
<evidence type="ECO:0000259" key="7">
    <source>
        <dbReference type="PROSITE" id="PS50011"/>
    </source>
</evidence>
<dbReference type="EMBL" id="LWDE02000787">
    <property type="protein sequence ID" value="KAE8244876.1"/>
    <property type="molecule type" value="Genomic_DNA"/>
</dbReference>
<dbReference type="PANTHER" id="PTHR11042:SF163">
    <property type="entry name" value="INTERFERON-INDUCED, DOUBLE-STRANDED RNA-ACTIVATED PROTEIN KINASE"/>
    <property type="match status" value="1"/>
</dbReference>
<dbReference type="InterPro" id="IPR050339">
    <property type="entry name" value="CC_SR_Kinase"/>
</dbReference>
<evidence type="ECO:0000313" key="9">
    <source>
        <dbReference type="Proteomes" id="UP000077684"/>
    </source>
</evidence>
<reference evidence="8" key="2">
    <citation type="journal article" date="2019" name="IMA Fungus">
        <title>Genome sequencing and comparison of five Tilletia species to identify candidate genes for the detection of regulated species infecting wheat.</title>
        <authorList>
            <person name="Nguyen H.D.T."/>
            <person name="Sultana T."/>
            <person name="Kesanakurti P."/>
            <person name="Hambleton S."/>
        </authorList>
    </citation>
    <scope>NUCLEOTIDE SEQUENCE</scope>
    <source>
        <strain evidence="8">DAOMC 236426</strain>
    </source>
</reference>
<accession>A0A8X7MPJ2</accession>
<keyword evidence="3" id="KW-0418">Kinase</keyword>
<dbReference type="GO" id="GO:0005634">
    <property type="term" value="C:nucleus"/>
    <property type="evidence" value="ECO:0007669"/>
    <property type="project" value="TreeGrafter"/>
</dbReference>
<dbReference type="GO" id="GO:0005737">
    <property type="term" value="C:cytoplasm"/>
    <property type="evidence" value="ECO:0007669"/>
    <property type="project" value="TreeGrafter"/>
</dbReference>
<comment type="caution">
    <text evidence="8">The sequence shown here is derived from an EMBL/GenBank/DDBJ whole genome shotgun (WGS) entry which is preliminary data.</text>
</comment>
<dbReference type="SMART" id="SM00220">
    <property type="entry name" value="S_TKc"/>
    <property type="match status" value="1"/>
</dbReference>
<dbReference type="Gene3D" id="1.10.510.10">
    <property type="entry name" value="Transferase(Phosphotransferase) domain 1"/>
    <property type="match status" value="1"/>
</dbReference>
<evidence type="ECO:0000313" key="8">
    <source>
        <dbReference type="EMBL" id="KAE8244876.1"/>
    </source>
</evidence>
<reference evidence="8" key="1">
    <citation type="submission" date="2016-04" db="EMBL/GenBank/DDBJ databases">
        <authorList>
            <person name="Nguyen H.D."/>
            <person name="Samba Siva P."/>
            <person name="Cullis J."/>
            <person name="Levesque C.A."/>
            <person name="Hambleton S."/>
        </authorList>
    </citation>
    <scope>NUCLEOTIDE SEQUENCE</scope>
    <source>
        <strain evidence="8">DAOMC 236426</strain>
    </source>
</reference>
<evidence type="ECO:0000256" key="5">
    <source>
        <dbReference type="ARBA" id="ARBA00037982"/>
    </source>
</evidence>
<dbReference type="InterPro" id="IPR008271">
    <property type="entry name" value="Ser/Thr_kinase_AS"/>
</dbReference>
<evidence type="ECO:0000256" key="1">
    <source>
        <dbReference type="ARBA" id="ARBA00022679"/>
    </source>
</evidence>
<dbReference type="SUPFAM" id="SSF56112">
    <property type="entry name" value="Protein kinase-like (PK-like)"/>
    <property type="match status" value="1"/>
</dbReference>
<feature type="domain" description="Protein kinase" evidence="7">
    <location>
        <begin position="190"/>
        <end position="340"/>
    </location>
</feature>
<keyword evidence="2" id="KW-0547">Nucleotide-binding</keyword>
<keyword evidence="9" id="KW-1185">Reference proteome</keyword>
<name>A0A8X7MPJ2_9BASI</name>
<proteinExistence type="inferred from homology"/>
<dbReference type="GO" id="GO:0005524">
    <property type="term" value="F:ATP binding"/>
    <property type="evidence" value="ECO:0007669"/>
    <property type="project" value="UniProtKB-KW"/>
</dbReference>
<gene>
    <name evidence="8" type="ORF">A4X06_0g5926</name>
</gene>
<feature type="region of interest" description="Disordered" evidence="6">
    <location>
        <begin position="62"/>
        <end position="90"/>
    </location>
</feature>
<keyword evidence="4" id="KW-0067">ATP-binding</keyword>
<evidence type="ECO:0000256" key="3">
    <source>
        <dbReference type="ARBA" id="ARBA00022777"/>
    </source>
</evidence>
<dbReference type="AlphaFoldDB" id="A0A8X7MPJ2"/>
<comment type="similarity">
    <text evidence="5">Belongs to the protein kinase superfamily. Ser/Thr protein kinase family. GCN2 subfamily.</text>
</comment>
<dbReference type="PROSITE" id="PS50011">
    <property type="entry name" value="PROTEIN_KINASE_DOM"/>
    <property type="match status" value="1"/>
</dbReference>
<evidence type="ECO:0000256" key="4">
    <source>
        <dbReference type="ARBA" id="ARBA00022840"/>
    </source>
</evidence>
<protein>
    <recommendedName>
        <fullName evidence="7">Protein kinase domain-containing protein</fullName>
    </recommendedName>
</protein>
<evidence type="ECO:0000256" key="2">
    <source>
        <dbReference type="ARBA" id="ARBA00022741"/>
    </source>
</evidence>
<sequence>MSRSKRRTPSSLPYVLPRNITRARASSSISRARASNNCPLLSRRVHGRDIGTGSEGRALQVFHSSSQAPDRRHAPVQRAPHTAEPALSSANLLEGRTLISSPTSIGDLSSGHSLDPAILVTPPSAMGQVGLPSCRCRPFVPAKPRLLQHHLLRQHVRMPSRPNPNPHRTPLGSPRLHGDLQGATCASATLRHAPLMSRGGNVELARVVDVLLGGTVCARKRIRFLNEPPRPLLFEVEALTRLQGHKGITQLLDVCFTTHKVDIIMPLYWGTLQDLFDQANGRELETSLAKNLTLQLLVAVSFIHRKEVIHLDIKPANLMLTRDFTIKVGDFGISALAGQN</sequence>
<dbReference type="InterPro" id="IPR011009">
    <property type="entry name" value="Kinase-like_dom_sf"/>
</dbReference>
<dbReference type="Proteomes" id="UP000077684">
    <property type="component" value="Unassembled WGS sequence"/>
</dbReference>
<dbReference type="InterPro" id="IPR000719">
    <property type="entry name" value="Prot_kinase_dom"/>
</dbReference>
<dbReference type="CDD" id="cd00180">
    <property type="entry name" value="PKc"/>
    <property type="match status" value="1"/>
</dbReference>